<sequence length="151" mass="16442">MSTTGQLWGPRSVIRASRSDLERLSAGQRRFMELVIVCTWLLYLPVWLGCTVWWGLERLTGGQPGPQPDFIYLRSPGCLLYVPGAWLAVTTALFTITAMCVLPVMVLSWAVQGWAAGGPPSEVAARAGAGLALESLLVWLYRRHVSGALNG</sequence>
<dbReference type="KEGG" id="dsc:ABOD76_01055"/>
<accession>A0AAU7U5G2</accession>
<protein>
    <recommendedName>
        <fullName evidence="3">Transmembrane protein</fullName>
    </recommendedName>
</protein>
<geneLocation type="plasmid" evidence="2">
    <name>pDson04</name>
</geneLocation>
<dbReference type="AlphaFoldDB" id="A0AAU7U5G2"/>
<feature type="transmembrane region" description="Helical" evidence="1">
    <location>
        <begin position="85"/>
        <end position="111"/>
    </location>
</feature>
<gene>
    <name evidence="2" type="ORF">ABOD76_01055</name>
</gene>
<name>A0AAU7U5G2_9DEIO</name>
<evidence type="ECO:0000256" key="1">
    <source>
        <dbReference type="SAM" id="Phobius"/>
    </source>
</evidence>
<keyword evidence="1" id="KW-0812">Transmembrane</keyword>
<evidence type="ECO:0008006" key="3">
    <source>
        <dbReference type="Google" id="ProtNLM"/>
    </source>
</evidence>
<evidence type="ECO:0000313" key="2">
    <source>
        <dbReference type="EMBL" id="XBV83345.1"/>
    </source>
</evidence>
<organism evidence="2">
    <name type="scientific">Deinococcus sonorensis KR-87</name>
    <dbReference type="NCBI Taxonomy" id="694439"/>
    <lineage>
        <taxon>Bacteria</taxon>
        <taxon>Thermotogati</taxon>
        <taxon>Deinococcota</taxon>
        <taxon>Deinococci</taxon>
        <taxon>Deinococcales</taxon>
        <taxon>Deinococcaceae</taxon>
        <taxon>Deinococcus</taxon>
    </lineage>
</organism>
<keyword evidence="1" id="KW-1133">Transmembrane helix</keyword>
<proteinExistence type="predicted"/>
<reference evidence="2" key="1">
    <citation type="submission" date="2024-06" db="EMBL/GenBank/DDBJ databases">
        <title>Draft Genome Sequence of Deinococcus sonorensis Type Strain KR-87, a Biofilm Producing Representative of the Genus Deinococcus.</title>
        <authorList>
            <person name="Boren L.S."/>
            <person name="Grosso R.A."/>
            <person name="Hugenberg-Cox A.N."/>
            <person name="Hill J.T.E."/>
            <person name="Albert C.M."/>
            <person name="Tuohy J.M."/>
        </authorList>
    </citation>
    <scope>NUCLEOTIDE SEQUENCE</scope>
    <source>
        <strain evidence="2">KR-87</strain>
        <plasmid evidence="2">pDson04</plasmid>
    </source>
</reference>
<dbReference type="RefSeq" id="WP_350240763.1">
    <property type="nucleotide sequence ID" value="NZ_CP158296.1"/>
</dbReference>
<keyword evidence="2" id="KW-0614">Plasmid</keyword>
<dbReference type="EMBL" id="CP158296">
    <property type="protein sequence ID" value="XBV83345.1"/>
    <property type="molecule type" value="Genomic_DNA"/>
</dbReference>
<keyword evidence="1" id="KW-0472">Membrane</keyword>
<feature type="transmembrane region" description="Helical" evidence="1">
    <location>
        <begin position="31"/>
        <end position="56"/>
    </location>
</feature>